<dbReference type="SUPFAM" id="SSF63380">
    <property type="entry name" value="Riboflavin synthase domain-like"/>
    <property type="match status" value="1"/>
</dbReference>
<feature type="region of interest" description="Disordered" evidence="14">
    <location>
        <begin position="539"/>
        <end position="567"/>
    </location>
</feature>
<dbReference type="Proteomes" id="UP000462212">
    <property type="component" value="Unassembled WGS sequence"/>
</dbReference>
<proteinExistence type="inferred from homology"/>
<evidence type="ECO:0000259" key="16">
    <source>
        <dbReference type="PROSITE" id="PS51384"/>
    </source>
</evidence>
<accession>A0A8H8UFH4</accession>
<keyword evidence="18" id="KW-1185">Reference proteome</keyword>
<dbReference type="OrthoDB" id="3944240at2759"/>
<feature type="transmembrane region" description="Helical" evidence="15">
    <location>
        <begin position="56"/>
        <end position="76"/>
    </location>
</feature>
<dbReference type="GO" id="GO:0006879">
    <property type="term" value="P:intracellular iron ion homeostasis"/>
    <property type="evidence" value="ECO:0007669"/>
    <property type="project" value="TreeGrafter"/>
</dbReference>
<feature type="transmembrane region" description="Helical" evidence="15">
    <location>
        <begin position="273"/>
        <end position="291"/>
    </location>
</feature>
<dbReference type="EC" id="1.16.1.9" evidence="3"/>
<dbReference type="Gene3D" id="3.40.50.80">
    <property type="entry name" value="Nucleotide-binding domain of ferredoxin-NADP reductase (FNR) module"/>
    <property type="match status" value="1"/>
</dbReference>
<feature type="compositionally biased region" description="Polar residues" evidence="14">
    <location>
        <begin position="556"/>
        <end position="567"/>
    </location>
</feature>
<comment type="catalytic activity">
    <reaction evidence="13">
        <text>2 a Fe(II)-siderophore + NADP(+) + H(+) = 2 a Fe(III)-siderophore + NADPH</text>
        <dbReference type="Rhea" id="RHEA:28795"/>
        <dbReference type="Rhea" id="RHEA-COMP:11342"/>
        <dbReference type="Rhea" id="RHEA-COMP:11344"/>
        <dbReference type="ChEBI" id="CHEBI:15378"/>
        <dbReference type="ChEBI" id="CHEBI:29033"/>
        <dbReference type="ChEBI" id="CHEBI:29034"/>
        <dbReference type="ChEBI" id="CHEBI:57783"/>
        <dbReference type="ChEBI" id="CHEBI:58349"/>
        <dbReference type="EC" id="1.16.1.9"/>
    </reaction>
</comment>
<comment type="caution">
    <text evidence="17">The sequence shown here is derived from an EMBL/GenBank/DDBJ whole genome shotgun (WGS) entry which is preliminary data.</text>
</comment>
<comment type="similarity">
    <text evidence="2">Belongs to the ferric reductase (FRE) family.</text>
</comment>
<evidence type="ECO:0000313" key="18">
    <source>
        <dbReference type="Proteomes" id="UP000462212"/>
    </source>
</evidence>
<dbReference type="PANTHER" id="PTHR32361">
    <property type="entry name" value="FERRIC/CUPRIC REDUCTASE TRANSMEMBRANE COMPONENT"/>
    <property type="match status" value="1"/>
</dbReference>
<dbReference type="SUPFAM" id="SSF52343">
    <property type="entry name" value="Ferredoxin reductase-like, C-terminal NADP-linked domain"/>
    <property type="match status" value="1"/>
</dbReference>
<dbReference type="GO" id="GO:0015677">
    <property type="term" value="P:copper ion import"/>
    <property type="evidence" value="ECO:0007669"/>
    <property type="project" value="TreeGrafter"/>
</dbReference>
<dbReference type="InterPro" id="IPR013121">
    <property type="entry name" value="Fe_red_NAD-bd_6"/>
</dbReference>
<feature type="transmembrane region" description="Helical" evidence="15">
    <location>
        <begin position="431"/>
        <end position="454"/>
    </location>
</feature>
<evidence type="ECO:0000256" key="1">
    <source>
        <dbReference type="ARBA" id="ARBA00004651"/>
    </source>
</evidence>
<evidence type="ECO:0000256" key="7">
    <source>
        <dbReference type="ARBA" id="ARBA00022982"/>
    </source>
</evidence>
<gene>
    <name evidence="17" type="primary">FRE7_1</name>
    <name evidence="17" type="ORF">LSUB1_G003916</name>
</gene>
<dbReference type="InterPro" id="IPR013112">
    <property type="entry name" value="FAD-bd_8"/>
</dbReference>
<dbReference type="GO" id="GO:0005886">
    <property type="term" value="C:plasma membrane"/>
    <property type="evidence" value="ECO:0007669"/>
    <property type="project" value="UniProtKB-SubCell"/>
</dbReference>
<dbReference type="AlphaFoldDB" id="A0A8H8UFH4"/>
<evidence type="ECO:0000256" key="11">
    <source>
        <dbReference type="ARBA" id="ARBA00023136"/>
    </source>
</evidence>
<feature type="transmembrane region" description="Helical" evidence="15">
    <location>
        <begin position="167"/>
        <end position="188"/>
    </location>
</feature>
<feature type="compositionally biased region" description="Polar residues" evidence="14">
    <location>
        <begin position="11"/>
        <end position="20"/>
    </location>
</feature>
<keyword evidence="11 15" id="KW-0472">Membrane</keyword>
<evidence type="ECO:0000256" key="3">
    <source>
        <dbReference type="ARBA" id="ARBA00012668"/>
    </source>
</evidence>
<dbReference type="PROSITE" id="PS51384">
    <property type="entry name" value="FAD_FR"/>
    <property type="match status" value="1"/>
</dbReference>
<dbReference type="InterPro" id="IPR051410">
    <property type="entry name" value="Ferric/Cupric_Reductase"/>
</dbReference>
<evidence type="ECO:0000313" key="17">
    <source>
        <dbReference type="EMBL" id="TVY42219.1"/>
    </source>
</evidence>
<evidence type="ECO:0000256" key="10">
    <source>
        <dbReference type="ARBA" id="ARBA00023065"/>
    </source>
</evidence>
<dbReference type="Pfam" id="PF08022">
    <property type="entry name" value="FAD_binding_8"/>
    <property type="match status" value="1"/>
</dbReference>
<dbReference type="InterPro" id="IPR017938">
    <property type="entry name" value="Riboflavin_synthase-like_b-brl"/>
</dbReference>
<comment type="subcellular location">
    <subcellularLocation>
        <location evidence="1">Cell membrane</location>
        <topology evidence="1">Multi-pass membrane protein</topology>
    </subcellularLocation>
</comment>
<feature type="compositionally biased region" description="Basic and acidic residues" evidence="14">
    <location>
        <begin position="544"/>
        <end position="555"/>
    </location>
</feature>
<dbReference type="SFLD" id="SFLDG01168">
    <property type="entry name" value="Ferric_reductase_subgroup_(FRE"/>
    <property type="match status" value="1"/>
</dbReference>
<evidence type="ECO:0000256" key="4">
    <source>
        <dbReference type="ARBA" id="ARBA00022448"/>
    </source>
</evidence>
<feature type="region of interest" description="Disordered" evidence="14">
    <location>
        <begin position="1"/>
        <end position="20"/>
    </location>
</feature>
<feature type="domain" description="FAD-binding FR-type" evidence="16">
    <location>
        <begin position="266"/>
        <end position="430"/>
    </location>
</feature>
<evidence type="ECO:0000256" key="2">
    <source>
        <dbReference type="ARBA" id="ARBA00006278"/>
    </source>
</evidence>
<evidence type="ECO:0000256" key="6">
    <source>
        <dbReference type="ARBA" id="ARBA00022692"/>
    </source>
</evidence>
<dbReference type="Pfam" id="PF08030">
    <property type="entry name" value="NAD_binding_6"/>
    <property type="match status" value="1"/>
</dbReference>
<keyword evidence="8 15" id="KW-1133">Transmembrane helix</keyword>
<keyword evidence="9" id="KW-0560">Oxidoreductase</keyword>
<dbReference type="SFLD" id="SFLDS00052">
    <property type="entry name" value="Ferric_Reductase_Domain"/>
    <property type="match status" value="1"/>
</dbReference>
<keyword evidence="12" id="KW-0325">Glycoprotein</keyword>
<protein>
    <recommendedName>
        <fullName evidence="3">ferric-chelate reductase (NADPH)</fullName>
        <ecNumber evidence="3">1.16.1.9</ecNumber>
    </recommendedName>
</protein>
<dbReference type="GO" id="GO:0052851">
    <property type="term" value="F:ferric-chelate reductase (NADPH) activity"/>
    <property type="evidence" value="ECO:0007669"/>
    <property type="project" value="UniProtKB-EC"/>
</dbReference>
<evidence type="ECO:0000256" key="13">
    <source>
        <dbReference type="ARBA" id="ARBA00048483"/>
    </source>
</evidence>
<dbReference type="InterPro" id="IPR013130">
    <property type="entry name" value="Fe3_Rdtase_TM_dom"/>
</dbReference>
<dbReference type="PANTHER" id="PTHR32361:SF9">
    <property type="entry name" value="FERRIC REDUCTASE TRANSMEMBRANE COMPONENT 3-RELATED"/>
    <property type="match status" value="1"/>
</dbReference>
<reference evidence="17 18" key="1">
    <citation type="submission" date="2018-05" db="EMBL/GenBank/DDBJ databases">
        <title>Genome sequencing and assembly of the regulated plant pathogen Lachnellula willkommii and related sister species for the development of diagnostic species identification markers.</title>
        <authorList>
            <person name="Giroux E."/>
            <person name="Bilodeau G."/>
        </authorList>
    </citation>
    <scope>NUCLEOTIDE SEQUENCE [LARGE SCALE GENOMIC DNA]</scope>
    <source>
        <strain evidence="17 18">CBS 197.66</strain>
    </source>
</reference>
<dbReference type="InterPro" id="IPR039261">
    <property type="entry name" value="FNR_nucleotide-bd"/>
</dbReference>
<evidence type="ECO:0000256" key="14">
    <source>
        <dbReference type="SAM" id="MobiDB-lite"/>
    </source>
</evidence>
<keyword evidence="10" id="KW-0406">Ion transport</keyword>
<keyword evidence="7" id="KW-0249">Electron transport</keyword>
<feature type="transmembrane region" description="Helical" evidence="15">
    <location>
        <begin position="209"/>
        <end position="229"/>
    </location>
</feature>
<name>A0A8H8UFH4_9HELO</name>
<dbReference type="InterPro" id="IPR017927">
    <property type="entry name" value="FAD-bd_FR_type"/>
</dbReference>
<dbReference type="Pfam" id="PF01794">
    <property type="entry name" value="Ferric_reduct"/>
    <property type="match status" value="1"/>
</dbReference>
<dbReference type="EMBL" id="QGMJ01000105">
    <property type="protein sequence ID" value="TVY42219.1"/>
    <property type="molecule type" value="Genomic_DNA"/>
</dbReference>
<dbReference type="CDD" id="cd06186">
    <property type="entry name" value="NOX_Duox_like_FAD_NADP"/>
    <property type="match status" value="1"/>
</dbReference>
<evidence type="ECO:0000256" key="9">
    <source>
        <dbReference type="ARBA" id="ARBA00023002"/>
    </source>
</evidence>
<feature type="transmembrane region" description="Helical" evidence="15">
    <location>
        <begin position="128"/>
        <end position="147"/>
    </location>
</feature>
<feature type="transmembrane region" description="Helical" evidence="15">
    <location>
        <begin position="249"/>
        <end position="266"/>
    </location>
</feature>
<evidence type="ECO:0000256" key="12">
    <source>
        <dbReference type="ARBA" id="ARBA00023180"/>
    </source>
</evidence>
<sequence length="636" mass="69575">MDMPGMVMPSSAATGTDSSPGALSTVGLDMTNSTVQAGFLSSLLYDTNLLVTSNAYAAYFWYGIVVVIALSTLLYLKQMVSSYLRIRAASANKTPSVEATSLRRRIPSVTAGLRKIFYVQFSAPHSAVLLHLPPLGVIVLLLAYLAFVLALEYTNQDTPGEQHREAIAIRAGWLTVSQLPLLILLAGKNNIIGLFTGVTYERLNVFHRWVARIMLLTATLHFGYQQALWASLNLATLEWDTDTCPPTGIQAYAFLIWMNISTLAPIRHWWYELFVIQHILTFFGFIISLMLHLPSTALYSRVYAWIPIGLYILDRLIRTLRYIYNNIRPGRATLIEVKGGATKIVVSTRQIKHWTPGSFVLLSIPRFGIGQSHPATIASTPSSHSGELVFILQARNGFTSRIHAAATEQSSASKKHLALIDGPYGGKHLDFASFSTVILIAGASGVTFTLPLLLDIASRVQKQTLPVRNVHFIWAIKEESSVRFLTSELQQAADMLHQSNIELTVRICITGGGTLEVENISELEAKIAAGGQIETAAQPIVESDVEKATDPKETDTPSSNSDPQFSNISESTLMTFQSGRPNLGILLSEAKTKQNGNTGVAVCGPLGLTAATRRQVAGMQSLNGREVYLHAETFGW</sequence>
<evidence type="ECO:0000256" key="5">
    <source>
        <dbReference type="ARBA" id="ARBA00022475"/>
    </source>
</evidence>
<evidence type="ECO:0000256" key="8">
    <source>
        <dbReference type="ARBA" id="ARBA00022989"/>
    </source>
</evidence>
<keyword evidence="4" id="KW-0813">Transport</keyword>
<dbReference type="GO" id="GO:0006826">
    <property type="term" value="P:iron ion transport"/>
    <property type="evidence" value="ECO:0007669"/>
    <property type="project" value="TreeGrafter"/>
</dbReference>
<keyword evidence="5" id="KW-1003">Cell membrane</keyword>
<evidence type="ECO:0000256" key="15">
    <source>
        <dbReference type="SAM" id="Phobius"/>
    </source>
</evidence>
<organism evidence="17 18">
    <name type="scientific">Lachnellula subtilissima</name>
    <dbReference type="NCBI Taxonomy" id="602034"/>
    <lineage>
        <taxon>Eukaryota</taxon>
        <taxon>Fungi</taxon>
        <taxon>Dikarya</taxon>
        <taxon>Ascomycota</taxon>
        <taxon>Pezizomycotina</taxon>
        <taxon>Leotiomycetes</taxon>
        <taxon>Helotiales</taxon>
        <taxon>Lachnaceae</taxon>
        <taxon>Lachnellula</taxon>
    </lineage>
</organism>
<keyword evidence="6 15" id="KW-0812">Transmembrane</keyword>